<dbReference type="SUPFAM" id="SSF57850">
    <property type="entry name" value="RING/U-box"/>
    <property type="match status" value="1"/>
</dbReference>
<dbReference type="InterPro" id="IPR003877">
    <property type="entry name" value="SPRY_dom"/>
</dbReference>
<dbReference type="Gene3D" id="2.60.120.920">
    <property type="match status" value="1"/>
</dbReference>
<keyword evidence="4" id="KW-0862">Zinc</keyword>
<feature type="domain" description="RING-type" evidence="7">
    <location>
        <begin position="36"/>
        <end position="77"/>
    </location>
</feature>
<protein>
    <submittedName>
        <fullName evidence="9">Uncharacterized protein</fullName>
    </submittedName>
</protein>
<dbReference type="GO" id="GO:0045087">
    <property type="term" value="P:innate immune response"/>
    <property type="evidence" value="ECO:0000318"/>
    <property type="project" value="GO_Central"/>
</dbReference>
<evidence type="ECO:0000256" key="2">
    <source>
        <dbReference type="ARBA" id="ARBA00022723"/>
    </source>
</evidence>
<evidence type="ECO:0000256" key="4">
    <source>
        <dbReference type="ARBA" id="ARBA00022833"/>
    </source>
</evidence>
<dbReference type="SMART" id="SM00184">
    <property type="entry name" value="RING"/>
    <property type="match status" value="1"/>
</dbReference>
<dbReference type="SUPFAM" id="SSF49899">
    <property type="entry name" value="Concanavalin A-like lectins/glucanases"/>
    <property type="match status" value="1"/>
</dbReference>
<dbReference type="GO" id="GO:0061630">
    <property type="term" value="F:ubiquitin protein ligase activity"/>
    <property type="evidence" value="ECO:0000318"/>
    <property type="project" value="GO_Central"/>
</dbReference>
<dbReference type="AlphaFoldDB" id="F7E2N4"/>
<dbReference type="Bgee" id="ENSECAG00000019401">
    <property type="expression patterns" value="Expressed in testis"/>
</dbReference>
<reference evidence="9" key="2">
    <citation type="submission" date="2025-08" db="UniProtKB">
        <authorList>
            <consortium name="Ensembl"/>
        </authorList>
    </citation>
    <scope>IDENTIFICATION</scope>
    <source>
        <strain evidence="9">Thoroughbred</strain>
    </source>
</reference>
<dbReference type="PROSITE" id="PS00518">
    <property type="entry name" value="ZF_RING_1"/>
    <property type="match status" value="1"/>
</dbReference>
<dbReference type="SUPFAM" id="SSF57845">
    <property type="entry name" value="B-box zinc-binding domain"/>
    <property type="match status" value="1"/>
</dbReference>
<dbReference type="PaxDb" id="9796-ENSECAP00000017040"/>
<dbReference type="Proteomes" id="UP000002281">
    <property type="component" value="Chromosome 7"/>
</dbReference>
<dbReference type="PROSITE" id="PS50188">
    <property type="entry name" value="B302_SPRY"/>
    <property type="match status" value="1"/>
</dbReference>
<feature type="coiled-coil region" evidence="6">
    <location>
        <begin position="212"/>
        <end position="239"/>
    </location>
</feature>
<evidence type="ECO:0000259" key="7">
    <source>
        <dbReference type="PROSITE" id="PS50089"/>
    </source>
</evidence>
<dbReference type="Gene3D" id="3.30.160.60">
    <property type="entry name" value="Classic Zinc Finger"/>
    <property type="match status" value="1"/>
</dbReference>
<dbReference type="InParanoid" id="F7E2N4"/>
<dbReference type="InterPro" id="IPR013320">
    <property type="entry name" value="ConA-like_dom_sf"/>
</dbReference>
<evidence type="ECO:0000256" key="1">
    <source>
        <dbReference type="ARBA" id="ARBA00008518"/>
    </source>
</evidence>
<dbReference type="GO" id="GO:0010468">
    <property type="term" value="P:regulation of gene expression"/>
    <property type="evidence" value="ECO:0000318"/>
    <property type="project" value="GO_Central"/>
</dbReference>
<evidence type="ECO:0000313" key="10">
    <source>
        <dbReference type="Proteomes" id="UP000002281"/>
    </source>
</evidence>
<evidence type="ECO:0000256" key="5">
    <source>
        <dbReference type="PROSITE-ProRule" id="PRU00175"/>
    </source>
</evidence>
<dbReference type="InterPro" id="IPR018957">
    <property type="entry name" value="Znf_C3HC4_RING-type"/>
</dbReference>
<dbReference type="Ensembl" id="ENSECAT00000020745.3">
    <property type="protein sequence ID" value="ENSECAP00000017040.3"/>
    <property type="gene ID" value="ENSECAG00000019401.4"/>
</dbReference>
<dbReference type="Pfam" id="PF00622">
    <property type="entry name" value="SPRY"/>
    <property type="match status" value="1"/>
</dbReference>
<comment type="similarity">
    <text evidence="1">Belongs to the TRIM/RBCC family.</text>
</comment>
<dbReference type="GO" id="GO:0008270">
    <property type="term" value="F:zinc ion binding"/>
    <property type="evidence" value="ECO:0007669"/>
    <property type="project" value="UniProtKB-KW"/>
</dbReference>
<evidence type="ECO:0000256" key="6">
    <source>
        <dbReference type="SAM" id="Coils"/>
    </source>
</evidence>
<evidence type="ECO:0000259" key="8">
    <source>
        <dbReference type="PROSITE" id="PS50188"/>
    </source>
</evidence>
<reference evidence="9" key="3">
    <citation type="submission" date="2025-09" db="UniProtKB">
        <authorList>
            <consortium name="Ensembl"/>
        </authorList>
    </citation>
    <scope>IDENTIFICATION</scope>
    <source>
        <strain evidence="9">Thoroughbred</strain>
    </source>
</reference>
<accession>F7E2N4</accession>
<keyword evidence="10" id="KW-1185">Reference proteome</keyword>
<dbReference type="GO" id="GO:0005737">
    <property type="term" value="C:cytoplasm"/>
    <property type="evidence" value="ECO:0000318"/>
    <property type="project" value="GO_Central"/>
</dbReference>
<feature type="domain" description="B30.2/SPRY" evidence="8">
    <location>
        <begin position="289"/>
        <end position="471"/>
    </location>
</feature>
<dbReference type="InterPro" id="IPR013083">
    <property type="entry name" value="Znf_RING/FYVE/PHD"/>
</dbReference>
<dbReference type="HOGENOM" id="CLU_013137_0_3_1"/>
<sequence>MQYPDPVLLPSHRTLLASGPDFRNMDSNVFQNQFTCSMCMNYFIDPVTIGCGHSFCMPCLCICWEGAQHPPRCPVCREISHQTNFKTNIILRTQVFLARRARPYQFLSSAEQMCEIHLKTKNFFCEVIKDFLCLLCCKSKEHVAHRHCSIDWIAEEYRQELLKQMRFVWEKTQENQRNRNREIRKIRTWEGYVTLRRKMIRTEYQKVCQLLYKEEKHHLERIEKESREILQQLKESEDSMDLKGKLLRGMYEELKEMCHKPDMELLRHFENILKRSESVQLHMPQPVDSQLSSWPITGLIDRLNRSQVYISLDNEIVTGRIPLFENLRCLLFGADHPEVANNPTRSKYFFAWGTQSFTSGQHYWEVYVGNCWNWVIGFCNDSWTMRNDMVVDSEGIFLLFCVKEDNGCSLFTSSPLLPQYVERPLGYVGVFLDYECGVVSFVNVANSSLICSSLSCSFSSPLKPFLCSGLP</sequence>
<keyword evidence="2" id="KW-0479">Metal-binding</keyword>
<reference evidence="9 10" key="1">
    <citation type="journal article" date="2009" name="Science">
        <title>Genome sequence, comparative analysis, and population genetics of the domestic horse.</title>
        <authorList>
            <consortium name="Broad Institute Genome Sequencing Platform"/>
            <consortium name="Broad Institute Whole Genome Assembly Team"/>
            <person name="Wade C.M."/>
            <person name="Giulotto E."/>
            <person name="Sigurdsson S."/>
            <person name="Zoli M."/>
            <person name="Gnerre S."/>
            <person name="Imsland F."/>
            <person name="Lear T.L."/>
            <person name="Adelson D.L."/>
            <person name="Bailey E."/>
            <person name="Bellone R.R."/>
            <person name="Bloecker H."/>
            <person name="Distl O."/>
            <person name="Edgar R.C."/>
            <person name="Garber M."/>
            <person name="Leeb T."/>
            <person name="Mauceli E."/>
            <person name="MacLeod J.N."/>
            <person name="Penedo M.C.T."/>
            <person name="Raison J.M."/>
            <person name="Sharpe T."/>
            <person name="Vogel J."/>
            <person name="Andersson L."/>
            <person name="Antczak D.F."/>
            <person name="Biagi T."/>
            <person name="Binns M.M."/>
            <person name="Chowdhary B.P."/>
            <person name="Coleman S.J."/>
            <person name="Della Valle G."/>
            <person name="Fryc S."/>
            <person name="Guerin G."/>
            <person name="Hasegawa T."/>
            <person name="Hill E.W."/>
            <person name="Jurka J."/>
            <person name="Kiialainen A."/>
            <person name="Lindgren G."/>
            <person name="Liu J."/>
            <person name="Magnani E."/>
            <person name="Mickelson J.R."/>
            <person name="Murray J."/>
            <person name="Nergadze S.G."/>
            <person name="Onofrio R."/>
            <person name="Pedroni S."/>
            <person name="Piras M.F."/>
            <person name="Raudsepp T."/>
            <person name="Rocchi M."/>
            <person name="Roeed K.H."/>
            <person name="Ryder O.A."/>
            <person name="Searle S."/>
            <person name="Skow L."/>
            <person name="Swinburne J.E."/>
            <person name="Syvaenen A.C."/>
            <person name="Tozaki T."/>
            <person name="Valberg S.J."/>
            <person name="Vaudin M."/>
            <person name="White J.R."/>
            <person name="Zody M.C."/>
            <person name="Lander E.S."/>
            <person name="Lindblad-Toh K."/>
        </authorList>
    </citation>
    <scope>NUCLEOTIDE SEQUENCE [LARGE SCALE GENOMIC DNA]</scope>
    <source>
        <strain evidence="9 10">Thoroughbred</strain>
    </source>
</reference>
<dbReference type="PANTHER" id="PTHR24103">
    <property type="entry name" value="E3 UBIQUITIN-PROTEIN LIGASE TRIM"/>
    <property type="match status" value="1"/>
</dbReference>
<dbReference type="Gene3D" id="3.30.40.10">
    <property type="entry name" value="Zinc/RING finger domain, C3HC4 (zinc finger)"/>
    <property type="match status" value="1"/>
</dbReference>
<dbReference type="InterPro" id="IPR001841">
    <property type="entry name" value="Znf_RING"/>
</dbReference>
<keyword evidence="6" id="KW-0175">Coiled coil</keyword>
<keyword evidence="3 5" id="KW-0863">Zinc-finger</keyword>
<dbReference type="InterPro" id="IPR050143">
    <property type="entry name" value="TRIM/RBCC"/>
</dbReference>
<dbReference type="GeneTree" id="ENSGT00940000160005"/>
<name>F7E2N4_HORSE</name>
<evidence type="ECO:0000313" key="9">
    <source>
        <dbReference type="Ensembl" id="ENSECAP00000017040.3"/>
    </source>
</evidence>
<evidence type="ECO:0000256" key="3">
    <source>
        <dbReference type="ARBA" id="ARBA00022771"/>
    </source>
</evidence>
<dbReference type="PROSITE" id="PS50089">
    <property type="entry name" value="ZF_RING_2"/>
    <property type="match status" value="1"/>
</dbReference>
<dbReference type="InterPro" id="IPR003879">
    <property type="entry name" value="Butyrophylin_SPRY"/>
</dbReference>
<dbReference type="InterPro" id="IPR043136">
    <property type="entry name" value="B30.2/SPRY_sf"/>
</dbReference>
<dbReference type="Pfam" id="PF00097">
    <property type="entry name" value="zf-C3HC4"/>
    <property type="match status" value="1"/>
</dbReference>
<organism evidence="9 10">
    <name type="scientific">Equus caballus</name>
    <name type="common">Horse</name>
    <dbReference type="NCBI Taxonomy" id="9796"/>
    <lineage>
        <taxon>Eukaryota</taxon>
        <taxon>Metazoa</taxon>
        <taxon>Chordata</taxon>
        <taxon>Craniata</taxon>
        <taxon>Vertebrata</taxon>
        <taxon>Euteleostomi</taxon>
        <taxon>Mammalia</taxon>
        <taxon>Eutheria</taxon>
        <taxon>Laurasiatheria</taxon>
        <taxon>Perissodactyla</taxon>
        <taxon>Equidae</taxon>
        <taxon>Equus</taxon>
    </lineage>
</organism>
<dbReference type="PRINTS" id="PR01407">
    <property type="entry name" value="BUTYPHLNCDUF"/>
</dbReference>
<dbReference type="InterPro" id="IPR001870">
    <property type="entry name" value="B30.2/SPRY"/>
</dbReference>
<proteinExistence type="inferred from homology"/>
<dbReference type="InterPro" id="IPR017907">
    <property type="entry name" value="Znf_RING_CS"/>
</dbReference>